<feature type="transmembrane region" description="Helical" evidence="1">
    <location>
        <begin position="178"/>
        <end position="196"/>
    </location>
</feature>
<dbReference type="AlphaFoldDB" id="A0A377GGR3"/>
<feature type="transmembrane region" description="Helical" evidence="1">
    <location>
        <begin position="390"/>
        <end position="410"/>
    </location>
</feature>
<feature type="transmembrane region" description="Helical" evidence="1">
    <location>
        <begin position="147"/>
        <end position="169"/>
    </location>
</feature>
<organism evidence="3 5">
    <name type="scientific">Fluoribacter gormanii</name>
    <dbReference type="NCBI Taxonomy" id="464"/>
    <lineage>
        <taxon>Bacteria</taxon>
        <taxon>Pseudomonadati</taxon>
        <taxon>Pseudomonadota</taxon>
        <taxon>Gammaproteobacteria</taxon>
        <taxon>Legionellales</taxon>
        <taxon>Legionellaceae</taxon>
        <taxon>Fluoribacter</taxon>
    </lineage>
</organism>
<dbReference type="Proteomes" id="UP000186808">
    <property type="component" value="Unassembled WGS sequence"/>
</dbReference>
<feature type="transmembrane region" description="Helical" evidence="1">
    <location>
        <begin position="119"/>
        <end position="141"/>
    </location>
</feature>
<evidence type="ECO:0000313" key="3">
    <source>
        <dbReference type="EMBL" id="STO23743.1"/>
    </source>
</evidence>
<keyword evidence="1" id="KW-0812">Transmembrane</keyword>
<dbReference type="EMBL" id="FTNL01000016">
    <property type="protein sequence ID" value="SIR59972.1"/>
    <property type="molecule type" value="Genomic_DNA"/>
</dbReference>
<feature type="transmembrane region" description="Helical" evidence="1">
    <location>
        <begin position="290"/>
        <end position="311"/>
    </location>
</feature>
<keyword evidence="4" id="KW-1185">Reference proteome</keyword>
<evidence type="ECO:0000256" key="1">
    <source>
        <dbReference type="SAM" id="Phobius"/>
    </source>
</evidence>
<evidence type="ECO:0000313" key="2">
    <source>
        <dbReference type="EMBL" id="SIR59972.1"/>
    </source>
</evidence>
<evidence type="ECO:0000313" key="5">
    <source>
        <dbReference type="Proteomes" id="UP000254374"/>
    </source>
</evidence>
<reference evidence="3 5" key="2">
    <citation type="submission" date="2018-06" db="EMBL/GenBank/DDBJ databases">
        <authorList>
            <consortium name="Pathogen Informatics"/>
            <person name="Doyle S."/>
        </authorList>
    </citation>
    <scope>NUCLEOTIDE SEQUENCE [LARGE SCALE GENOMIC DNA]</scope>
    <source>
        <strain evidence="3 5">NCTC11401</strain>
    </source>
</reference>
<feature type="transmembrane region" description="Helical" evidence="1">
    <location>
        <begin position="363"/>
        <end position="383"/>
    </location>
</feature>
<proteinExistence type="predicted"/>
<accession>A0A377GGR3</accession>
<keyword evidence="1" id="KW-0472">Membrane</keyword>
<feature type="transmembrane region" description="Helical" evidence="1">
    <location>
        <begin position="37"/>
        <end position="58"/>
    </location>
</feature>
<feature type="transmembrane region" description="Helical" evidence="1">
    <location>
        <begin position="70"/>
        <end position="90"/>
    </location>
</feature>
<dbReference type="Proteomes" id="UP000254374">
    <property type="component" value="Unassembled WGS sequence"/>
</dbReference>
<dbReference type="EMBL" id="UGGV01000001">
    <property type="protein sequence ID" value="STO23743.1"/>
    <property type="molecule type" value="Genomic_DNA"/>
</dbReference>
<dbReference type="OrthoDB" id="5652409at2"/>
<dbReference type="RefSeq" id="WP_058468102.1">
    <property type="nucleotide sequence ID" value="NZ_CAAAIX010000009.1"/>
</dbReference>
<name>A0A377GGR3_9GAMM</name>
<feature type="transmembrane region" description="Helical" evidence="1">
    <location>
        <begin position="266"/>
        <end position="284"/>
    </location>
</feature>
<sequence>MLETYFSNKNSFNILFCKYRIKNYFNETADFLTRHKLLLAFIICLLVPGVHNLPKIGIPFFEIINPLATIQSKLLCLGIILAFSLMLTNAQSNFIKGGKLRNYLNTFDISVHTHKKIDLMILAISLNFIWVAIVLGAGFIYSYSQNIISLFSLFCLYVSFIFSYLVLLLSHLYRNKKYMFLLFVNLIFIACIPLLTIPFANYTGSILGTLFSLFIFRREIPSGKENTSNKRATGYNKQLVSNSLRRYFTIQLATYKQHRKVFLTKALYCTIVNIFLVYLVMIQNLNIDHIGIFMAILGFSIYILCTLFSVFQQDDKSYKLFHTIFPYQSFLKYVKEITLTFLIFLIAGLPLLFYLAIENENLFIVIFTAFLMSFIPLTINRIFYWLSLRFCFFTSLINSILWMIAQYWILGGIFEY</sequence>
<keyword evidence="1" id="KW-1133">Transmembrane helix</keyword>
<protein>
    <submittedName>
        <fullName evidence="3">Uncharacterized protein</fullName>
    </submittedName>
</protein>
<feature type="transmembrane region" description="Helical" evidence="1">
    <location>
        <begin position="337"/>
        <end position="357"/>
    </location>
</feature>
<evidence type="ECO:0000313" key="4">
    <source>
        <dbReference type="Proteomes" id="UP000186808"/>
    </source>
</evidence>
<gene>
    <name evidence="3" type="ORF">NCTC11401_00543</name>
    <name evidence="2" type="ORF">SAMN05421777_11691</name>
</gene>
<dbReference type="STRING" id="464.Lgor_1603"/>
<reference evidence="2 4" key="1">
    <citation type="submission" date="2017-01" db="EMBL/GenBank/DDBJ databases">
        <authorList>
            <person name="Varghese N."/>
            <person name="Submissions S."/>
        </authorList>
    </citation>
    <scope>NUCLEOTIDE SEQUENCE [LARGE SCALE GENOMIC DNA]</scope>
    <source>
        <strain evidence="2 4">ATCC 33342</strain>
    </source>
</reference>